<name>A0AAV7LWH4_PLEWA</name>
<accession>A0AAV7LWH4</accession>
<evidence type="ECO:0000313" key="2">
    <source>
        <dbReference type="EMBL" id="KAJ1095896.1"/>
    </source>
</evidence>
<reference evidence="2" key="1">
    <citation type="journal article" date="2022" name="bioRxiv">
        <title>Sequencing and chromosome-scale assembly of the giantPleurodeles waltlgenome.</title>
        <authorList>
            <person name="Brown T."/>
            <person name="Elewa A."/>
            <person name="Iarovenko S."/>
            <person name="Subramanian E."/>
            <person name="Araus A.J."/>
            <person name="Petzold A."/>
            <person name="Susuki M."/>
            <person name="Suzuki K.-i.T."/>
            <person name="Hayashi T."/>
            <person name="Toyoda A."/>
            <person name="Oliveira C."/>
            <person name="Osipova E."/>
            <person name="Leigh N.D."/>
            <person name="Simon A."/>
            <person name="Yun M.H."/>
        </authorList>
    </citation>
    <scope>NUCLEOTIDE SEQUENCE</scope>
    <source>
        <strain evidence="2">20211129_DDA</strain>
        <tissue evidence="2">Liver</tissue>
    </source>
</reference>
<dbReference type="EMBL" id="JANPWB010000014">
    <property type="protein sequence ID" value="KAJ1095896.1"/>
    <property type="molecule type" value="Genomic_DNA"/>
</dbReference>
<protein>
    <submittedName>
        <fullName evidence="2">Uncharacterized protein</fullName>
    </submittedName>
</protein>
<gene>
    <name evidence="2" type="ORF">NDU88_001046</name>
</gene>
<evidence type="ECO:0000256" key="1">
    <source>
        <dbReference type="SAM" id="MobiDB-lite"/>
    </source>
</evidence>
<evidence type="ECO:0000313" key="3">
    <source>
        <dbReference type="Proteomes" id="UP001066276"/>
    </source>
</evidence>
<feature type="region of interest" description="Disordered" evidence="1">
    <location>
        <begin position="1"/>
        <end position="28"/>
    </location>
</feature>
<keyword evidence="3" id="KW-1185">Reference proteome</keyword>
<comment type="caution">
    <text evidence="2">The sequence shown here is derived from an EMBL/GenBank/DDBJ whole genome shotgun (WGS) entry which is preliminary data.</text>
</comment>
<organism evidence="2 3">
    <name type="scientific">Pleurodeles waltl</name>
    <name type="common">Iberian ribbed newt</name>
    <dbReference type="NCBI Taxonomy" id="8319"/>
    <lineage>
        <taxon>Eukaryota</taxon>
        <taxon>Metazoa</taxon>
        <taxon>Chordata</taxon>
        <taxon>Craniata</taxon>
        <taxon>Vertebrata</taxon>
        <taxon>Euteleostomi</taxon>
        <taxon>Amphibia</taxon>
        <taxon>Batrachia</taxon>
        <taxon>Caudata</taxon>
        <taxon>Salamandroidea</taxon>
        <taxon>Salamandridae</taxon>
        <taxon>Pleurodelinae</taxon>
        <taxon>Pleurodeles</taxon>
    </lineage>
</organism>
<dbReference type="AlphaFoldDB" id="A0AAV7LWH4"/>
<proteinExistence type="predicted"/>
<sequence length="124" mass="13719">MPGEFHRLFAPTLSRSTPPPDSSPGSRQPTYLPIYKLLWLPLLLLRLDKAVLRRLTAAPAPGSGFRLRLPPQAGPGGPDYCSKDLEYVVFIEPENGEPDKSTNVRFSSQEIVQTLVPKAKAHNE</sequence>
<dbReference type="Proteomes" id="UP001066276">
    <property type="component" value="Chromosome 10"/>
</dbReference>